<protein>
    <recommendedName>
        <fullName evidence="2">N-acetylmuramoyl-L-alanine amidase</fullName>
        <ecNumber evidence="2">3.5.1.28</ecNumber>
    </recommendedName>
</protein>
<dbReference type="Proteomes" id="UP000436825">
    <property type="component" value="Unassembled WGS sequence"/>
</dbReference>
<dbReference type="EMBL" id="QSJP01000021">
    <property type="protein sequence ID" value="RHD83926.1"/>
    <property type="molecule type" value="Genomic_DNA"/>
</dbReference>
<dbReference type="RefSeq" id="WP_008761152.1">
    <property type="nucleotide sequence ID" value="NZ_CABJDH010000033.1"/>
</dbReference>
<reference evidence="10" key="4">
    <citation type="submission" date="2021-06" db="EMBL/GenBank/DDBJ databases">
        <title>Interrogation of the integrated mobile genetic elements in gut-associated Bacteroides with a consensus prediction approach.</title>
        <authorList>
            <person name="Campbell D.E."/>
            <person name="Leigh J.R."/>
            <person name="Kim T."/>
            <person name="England W."/>
            <person name="Whitaker R.J."/>
            <person name="Degnan P.H."/>
        </authorList>
    </citation>
    <scope>NUCLEOTIDE SEQUENCE</scope>
    <source>
        <strain evidence="10">VPI-BTDOT2</strain>
    </source>
</reference>
<reference evidence="9 12" key="2">
    <citation type="submission" date="2018-08" db="EMBL/GenBank/DDBJ databases">
        <title>A genome reference for cultivated species of the human gut microbiota.</title>
        <authorList>
            <person name="Zou Y."/>
            <person name="Xue W."/>
            <person name="Luo G."/>
        </authorList>
    </citation>
    <scope>NUCLEOTIDE SEQUENCE [LARGE SCALE GENOMIC DNA]</scope>
    <source>
        <strain evidence="9 12">AM30-26</strain>
    </source>
</reference>
<dbReference type="SMART" id="SM00646">
    <property type="entry name" value="Ami_3"/>
    <property type="match status" value="1"/>
</dbReference>
<accession>A0A139K7X9</accession>
<dbReference type="AlphaFoldDB" id="A0A139K7X9"/>
<evidence type="ECO:0000313" key="12">
    <source>
        <dbReference type="Proteomes" id="UP000284785"/>
    </source>
</evidence>
<evidence type="ECO:0000313" key="9">
    <source>
        <dbReference type="EMBL" id="RHD83926.1"/>
    </source>
</evidence>
<comment type="catalytic activity">
    <reaction evidence="1">
        <text>Hydrolyzes the link between N-acetylmuramoyl residues and L-amino acid residues in certain cell-wall glycopeptides.</text>
        <dbReference type="EC" id="3.5.1.28"/>
    </reaction>
</comment>
<dbReference type="InterPro" id="IPR002508">
    <property type="entry name" value="MurNAc-LAA_cat"/>
</dbReference>
<proteinExistence type="predicted"/>
<dbReference type="PANTHER" id="PTHR30404">
    <property type="entry name" value="N-ACETYLMURAMOYL-L-ALANINE AMIDASE"/>
    <property type="match status" value="1"/>
</dbReference>
<evidence type="ECO:0000313" key="8">
    <source>
        <dbReference type="EMBL" id="MCE9236230.1"/>
    </source>
</evidence>
<dbReference type="GO" id="GO:0008745">
    <property type="term" value="F:N-acetylmuramoyl-L-alanine amidase activity"/>
    <property type="evidence" value="ECO:0007669"/>
    <property type="project" value="UniProtKB-EC"/>
</dbReference>
<dbReference type="PATRIC" id="fig|818.29.peg.3114"/>
<dbReference type="GO" id="GO:0030288">
    <property type="term" value="C:outer membrane-bounded periplasmic space"/>
    <property type="evidence" value="ECO:0007669"/>
    <property type="project" value="TreeGrafter"/>
</dbReference>
<dbReference type="EMBL" id="CP083681">
    <property type="protein sequence ID" value="UYU71214.1"/>
    <property type="molecule type" value="Genomic_DNA"/>
</dbReference>
<evidence type="ECO:0000256" key="3">
    <source>
        <dbReference type="ARBA" id="ARBA00022801"/>
    </source>
</evidence>
<organism evidence="6 11">
    <name type="scientific">Bacteroides thetaiotaomicron</name>
    <dbReference type="NCBI Taxonomy" id="818"/>
    <lineage>
        <taxon>Bacteria</taxon>
        <taxon>Pseudomonadati</taxon>
        <taxon>Bacteroidota</taxon>
        <taxon>Bacteroidia</taxon>
        <taxon>Bacteroidales</taxon>
        <taxon>Bacteroidaceae</taxon>
        <taxon>Bacteroides</taxon>
    </lineage>
</organism>
<reference evidence="6 11" key="1">
    <citation type="submission" date="2015-09" db="EMBL/GenBank/DDBJ databases">
        <authorList>
            <consortium name="Pathogen Informatics"/>
        </authorList>
    </citation>
    <scope>NUCLEOTIDE SEQUENCE [LARGE SCALE GENOMIC DNA]</scope>
    <source>
        <strain evidence="6 11">2789STDY5834899</strain>
    </source>
</reference>
<dbReference type="SUPFAM" id="SSF53187">
    <property type="entry name" value="Zn-dependent exopeptidases"/>
    <property type="match status" value="1"/>
</dbReference>
<dbReference type="Pfam" id="PF01520">
    <property type="entry name" value="Amidase_3"/>
    <property type="match status" value="1"/>
</dbReference>
<dbReference type="CDD" id="cd02696">
    <property type="entry name" value="MurNAc-LAA"/>
    <property type="match status" value="1"/>
</dbReference>
<evidence type="ECO:0000313" key="6">
    <source>
        <dbReference type="EMBL" id="CUO98040.1"/>
    </source>
</evidence>
<dbReference type="Gene3D" id="3.40.630.40">
    <property type="entry name" value="Zn-dependent exopeptidases"/>
    <property type="match status" value="1"/>
</dbReference>
<dbReference type="EMBL" id="JAHYQA010000002">
    <property type="protein sequence ID" value="MCE9236230.1"/>
    <property type="molecule type" value="Genomic_DNA"/>
</dbReference>
<dbReference type="Proteomes" id="UP000284785">
    <property type="component" value="Unassembled WGS sequence"/>
</dbReference>
<sequence>MKKRFYILLLISFLLSLADVQAQQKATPKAGEGISTFLLRHNRAPKKYYDDFVELNKAKLGKGNVLKLGVTYTIPPVKRSTAADKETPARKQSSKASKIGTTLHEPLFGKQLANVKVTSNRLAGACFYVVSGHGGPDPGAIGRVGKHELHEDEYAYDIALRLARNLMQEGAEVHIIIQDAKDGIRNDAYLSNSKRETCMGDPIPLNQVQRLQQRCNKINALYRKDRQNYTYCRAIFIHVDSRSKKKQTDVFFYHSNKKAESKRLANNMKDTFESKYGKHQPNRGFSGTVSGRNLYVLSHTTPASVFVELGNIQNTFDQRRLVMDSNRQALAKWLMEGFLKDFKGRK</sequence>
<dbReference type="Proteomes" id="UP001200544">
    <property type="component" value="Unassembled WGS sequence"/>
</dbReference>
<gene>
    <name evidence="9" type="ORF">DW780_19740</name>
    <name evidence="6" type="ORF">ERS852511_00733</name>
    <name evidence="7" type="ORF">GAN75_20455</name>
    <name evidence="8" type="ORF">K0H07_03540</name>
    <name evidence="10" type="ORF">KQP59_23615</name>
</gene>
<dbReference type="GO" id="GO:0009253">
    <property type="term" value="P:peptidoglycan catabolic process"/>
    <property type="evidence" value="ECO:0007669"/>
    <property type="project" value="InterPro"/>
</dbReference>
<dbReference type="Proteomes" id="UP000095576">
    <property type="component" value="Unassembled WGS sequence"/>
</dbReference>
<reference evidence="8" key="5">
    <citation type="submission" date="2021-07" db="EMBL/GenBank/DDBJ databases">
        <title>Comparative genomics of Bacteroides fragilis group isolates reveals species-dependent resistance mechanisms and validates clinical tools for resistance prediction.</title>
        <authorList>
            <person name="Wallace M.J."/>
            <person name="Jean S."/>
            <person name="Wallace M.A."/>
            <person name="Carey-Ann B.D."/>
            <person name="Dantas G."/>
        </authorList>
    </citation>
    <scope>NUCLEOTIDE SEQUENCE</scope>
    <source>
        <strain evidence="8">BJH_160</strain>
    </source>
</reference>
<dbReference type="EMBL" id="CZAP01000002">
    <property type="protein sequence ID" value="CUO98040.1"/>
    <property type="molecule type" value="Genomic_DNA"/>
</dbReference>
<evidence type="ECO:0000313" key="10">
    <source>
        <dbReference type="EMBL" id="UYU71214.1"/>
    </source>
</evidence>
<dbReference type="EC" id="3.5.1.28" evidence="2"/>
<evidence type="ECO:0000313" key="7">
    <source>
        <dbReference type="EMBL" id="KAB4452429.1"/>
    </source>
</evidence>
<dbReference type="InterPro" id="IPR050695">
    <property type="entry name" value="N-acetylmuramoyl_amidase_3"/>
</dbReference>
<evidence type="ECO:0000313" key="13">
    <source>
        <dbReference type="Proteomes" id="UP000436825"/>
    </source>
</evidence>
<evidence type="ECO:0000256" key="1">
    <source>
        <dbReference type="ARBA" id="ARBA00001561"/>
    </source>
</evidence>
<evidence type="ECO:0000256" key="2">
    <source>
        <dbReference type="ARBA" id="ARBA00011901"/>
    </source>
</evidence>
<dbReference type="EMBL" id="WCRW01000017">
    <property type="protein sequence ID" value="KAB4452429.1"/>
    <property type="molecule type" value="Genomic_DNA"/>
</dbReference>
<dbReference type="Proteomes" id="UP001156216">
    <property type="component" value="Chromosome"/>
</dbReference>
<feature type="chain" id="PRO_5014530928" description="N-acetylmuramoyl-L-alanine amidase" evidence="4">
    <location>
        <begin position="23"/>
        <end position="346"/>
    </location>
</feature>
<keyword evidence="4" id="KW-0732">Signal</keyword>
<reference evidence="7 13" key="3">
    <citation type="journal article" date="2019" name="Nat. Med.">
        <title>A library of human gut bacterial isolates paired with longitudinal multiomics data enables mechanistic microbiome research.</title>
        <authorList>
            <person name="Poyet M."/>
            <person name="Groussin M."/>
            <person name="Gibbons S.M."/>
            <person name="Avila-Pacheco J."/>
            <person name="Jiang X."/>
            <person name="Kearney S.M."/>
            <person name="Perrotta A.R."/>
            <person name="Berdy B."/>
            <person name="Zhao S."/>
            <person name="Lieberman T.D."/>
            <person name="Swanson P.K."/>
            <person name="Smith M."/>
            <person name="Roesemann S."/>
            <person name="Alexander J.E."/>
            <person name="Rich S.A."/>
            <person name="Livny J."/>
            <person name="Vlamakis H."/>
            <person name="Clish C."/>
            <person name="Bullock K."/>
            <person name="Deik A."/>
            <person name="Scott J."/>
            <person name="Pierce K.A."/>
            <person name="Xavier R.J."/>
            <person name="Alm E.J."/>
        </authorList>
    </citation>
    <scope>NUCLEOTIDE SEQUENCE [LARGE SCALE GENOMIC DNA]</scope>
    <source>
        <strain evidence="7 13">BIOML-A160</strain>
    </source>
</reference>
<dbReference type="PANTHER" id="PTHR30404:SF0">
    <property type="entry name" value="N-ACETYLMURAMOYL-L-ALANINE AMIDASE AMIC"/>
    <property type="match status" value="1"/>
</dbReference>
<evidence type="ECO:0000256" key="4">
    <source>
        <dbReference type="SAM" id="SignalP"/>
    </source>
</evidence>
<feature type="signal peptide" evidence="4">
    <location>
        <begin position="1"/>
        <end position="22"/>
    </location>
</feature>
<keyword evidence="3 6" id="KW-0378">Hydrolase</keyword>
<name>A0A139K7X9_BACT4</name>
<evidence type="ECO:0000313" key="11">
    <source>
        <dbReference type="Proteomes" id="UP000095576"/>
    </source>
</evidence>
<evidence type="ECO:0000259" key="5">
    <source>
        <dbReference type="SMART" id="SM00646"/>
    </source>
</evidence>
<feature type="domain" description="MurNAc-LAA" evidence="5">
    <location>
        <begin position="231"/>
        <end position="339"/>
    </location>
</feature>